<sequence>MPKAVRDEFFRLKGSTLETFASNWRKAECKIIDFCKQKFTKSLAVLDFLRKAEEAEENFDMPGRMRCVLKLTLHAAANTQPSQNKKGSTADGWNLLYQSFNEVLLPEEAANRASYMELPGVLDINGAYYIKIDNSAVALTETKSCEQSVGYLLMYYHILDINYPSKLKFVYGFLETMFEIVPSMNPSKKMKDLFSFVFN</sequence>
<name>A0A8J2RNR1_9CRUS</name>
<keyword evidence="2" id="KW-1185">Reference proteome</keyword>
<dbReference type="AlphaFoldDB" id="A0A8J2RNR1"/>
<proteinExistence type="predicted"/>
<reference evidence="1" key="1">
    <citation type="submission" date="2021-11" db="EMBL/GenBank/DDBJ databases">
        <authorList>
            <person name="Schell T."/>
        </authorList>
    </citation>
    <scope>NUCLEOTIDE SEQUENCE</scope>
    <source>
        <strain evidence="1">M5</strain>
    </source>
</reference>
<evidence type="ECO:0000313" key="1">
    <source>
        <dbReference type="EMBL" id="CAH0102954.1"/>
    </source>
</evidence>
<protein>
    <submittedName>
        <fullName evidence="1">Uncharacterized protein</fullName>
    </submittedName>
</protein>
<accession>A0A8J2RNR1</accession>
<dbReference type="Proteomes" id="UP000789390">
    <property type="component" value="Unassembled WGS sequence"/>
</dbReference>
<evidence type="ECO:0000313" key="2">
    <source>
        <dbReference type="Proteomes" id="UP000789390"/>
    </source>
</evidence>
<dbReference type="OrthoDB" id="6339620at2759"/>
<comment type="caution">
    <text evidence="1">The sequence shown here is derived from an EMBL/GenBank/DDBJ whole genome shotgun (WGS) entry which is preliminary data.</text>
</comment>
<gene>
    <name evidence="1" type="ORF">DGAL_LOCUS5482</name>
</gene>
<organism evidence="1 2">
    <name type="scientific">Daphnia galeata</name>
    <dbReference type="NCBI Taxonomy" id="27404"/>
    <lineage>
        <taxon>Eukaryota</taxon>
        <taxon>Metazoa</taxon>
        <taxon>Ecdysozoa</taxon>
        <taxon>Arthropoda</taxon>
        <taxon>Crustacea</taxon>
        <taxon>Branchiopoda</taxon>
        <taxon>Diplostraca</taxon>
        <taxon>Cladocera</taxon>
        <taxon>Anomopoda</taxon>
        <taxon>Daphniidae</taxon>
        <taxon>Daphnia</taxon>
    </lineage>
</organism>
<dbReference type="EMBL" id="CAKKLH010000100">
    <property type="protein sequence ID" value="CAH0102954.1"/>
    <property type="molecule type" value="Genomic_DNA"/>
</dbReference>